<gene>
    <name evidence="4" type="ORF">KJI95_07280</name>
</gene>
<evidence type="ECO:0000313" key="4">
    <source>
        <dbReference type="EMBL" id="MBT1444327.1"/>
    </source>
</evidence>
<dbReference type="RefSeq" id="WP_214506519.1">
    <property type="nucleotide sequence ID" value="NZ_JAHEPS010000002.1"/>
</dbReference>
<name>A0ABS5V1I0_9GAMM</name>
<evidence type="ECO:0000256" key="2">
    <source>
        <dbReference type="SAM" id="SignalP"/>
    </source>
</evidence>
<comment type="caution">
    <text evidence="4">The sequence shown here is derived from an EMBL/GenBank/DDBJ whole genome shotgun (WGS) entry which is preliminary data.</text>
</comment>
<comment type="similarity">
    <text evidence="1">Belongs to the membrane fusion protein (MFP) (TC 8.A.1) family.</text>
</comment>
<keyword evidence="5" id="KW-1185">Reference proteome</keyword>
<accession>A0ABS5V1I0</accession>
<dbReference type="Proteomes" id="UP001195903">
    <property type="component" value="Unassembled WGS sequence"/>
</dbReference>
<reference evidence="4 5" key="1">
    <citation type="submission" date="2021-05" db="EMBL/GenBank/DDBJ databases">
        <title>Shewanella sp. JM162201.</title>
        <authorList>
            <person name="Xu S."/>
            <person name="Li A."/>
        </authorList>
    </citation>
    <scope>NUCLEOTIDE SEQUENCE [LARGE SCALE GENOMIC DNA]</scope>
    <source>
        <strain evidence="4 5">JM162201</strain>
    </source>
</reference>
<dbReference type="Pfam" id="PF25973">
    <property type="entry name" value="BSH_CzcB"/>
    <property type="match status" value="1"/>
</dbReference>
<feature type="signal peptide" evidence="2">
    <location>
        <begin position="1"/>
        <end position="22"/>
    </location>
</feature>
<dbReference type="Gene3D" id="2.40.30.170">
    <property type="match status" value="1"/>
</dbReference>
<feature type="domain" description="CzcB-like barrel-sandwich hybrid" evidence="3">
    <location>
        <begin position="60"/>
        <end position="180"/>
    </location>
</feature>
<sequence length="359" mass="39373">MKKSFILLAILPLFSLVACRQAPEIADKPVRVAVYTIPQTDNQVNRVFNGVARAQDLTALAFRLEGRVARIPVTKGQTVKAGDVLALLEKSDFQIALNDRNARLDVTRKQAERSKILVDQKLMAQAEYDQMNAQYLVARAEARQAELMLEYTELKAPFDGVIGDVFIESFENVQPGKAVMSIHRTAQIEVDVQVPDLLIAVSRKAEPSAQKYAFDVSFEAFPNSSFVGRLLEVSTEKDPVSQTYVATIAVDLPAGVKVLEGMPAKVTVDLGKVTYTHSREFLLPAGAVVMRDGSDIDKQDAGVWLYEEQTGTVRFKQVTLGVIVGQSIEVTSGLSDGQHVVIQGQSRLVDGQKVELIQG</sequence>
<dbReference type="Gene3D" id="2.40.50.100">
    <property type="match status" value="1"/>
</dbReference>
<dbReference type="Gene3D" id="2.40.420.20">
    <property type="match status" value="1"/>
</dbReference>
<dbReference type="InterPro" id="IPR058647">
    <property type="entry name" value="BSH_CzcB-like"/>
</dbReference>
<organism evidence="4 5">
    <name type="scientific">Shewanella jiangmenensis</name>
    <dbReference type="NCBI Taxonomy" id="2837387"/>
    <lineage>
        <taxon>Bacteria</taxon>
        <taxon>Pseudomonadati</taxon>
        <taxon>Pseudomonadota</taxon>
        <taxon>Gammaproteobacteria</taxon>
        <taxon>Alteromonadales</taxon>
        <taxon>Shewanellaceae</taxon>
        <taxon>Shewanella</taxon>
    </lineage>
</organism>
<dbReference type="NCBIfam" id="TIGR01730">
    <property type="entry name" value="RND_mfp"/>
    <property type="match status" value="1"/>
</dbReference>
<dbReference type="Gene3D" id="1.10.287.470">
    <property type="entry name" value="Helix hairpin bin"/>
    <property type="match status" value="1"/>
</dbReference>
<dbReference type="PANTHER" id="PTHR30469:SF20">
    <property type="entry name" value="EFFLUX RND TRANSPORTER PERIPLASMIC ADAPTOR SUBUNIT"/>
    <property type="match status" value="1"/>
</dbReference>
<dbReference type="PROSITE" id="PS51257">
    <property type="entry name" value="PROKAR_LIPOPROTEIN"/>
    <property type="match status" value="1"/>
</dbReference>
<dbReference type="EMBL" id="JAHEPS010000002">
    <property type="protein sequence ID" value="MBT1444327.1"/>
    <property type="molecule type" value="Genomic_DNA"/>
</dbReference>
<dbReference type="InterPro" id="IPR006143">
    <property type="entry name" value="RND_pump_MFP"/>
</dbReference>
<dbReference type="PANTHER" id="PTHR30469">
    <property type="entry name" value="MULTIDRUG RESISTANCE PROTEIN MDTA"/>
    <property type="match status" value="1"/>
</dbReference>
<evidence type="ECO:0000256" key="1">
    <source>
        <dbReference type="ARBA" id="ARBA00009477"/>
    </source>
</evidence>
<proteinExistence type="inferred from homology"/>
<feature type="chain" id="PRO_5046898188" evidence="2">
    <location>
        <begin position="23"/>
        <end position="359"/>
    </location>
</feature>
<evidence type="ECO:0000259" key="3">
    <source>
        <dbReference type="Pfam" id="PF25973"/>
    </source>
</evidence>
<evidence type="ECO:0000313" key="5">
    <source>
        <dbReference type="Proteomes" id="UP001195903"/>
    </source>
</evidence>
<protein>
    <submittedName>
        <fullName evidence="4">Efflux RND transporter periplasmic adaptor subunit</fullName>
    </submittedName>
</protein>
<keyword evidence="2" id="KW-0732">Signal</keyword>
<dbReference type="SUPFAM" id="SSF111369">
    <property type="entry name" value="HlyD-like secretion proteins"/>
    <property type="match status" value="1"/>
</dbReference>